<accession>A0A1H5TNA5</accession>
<evidence type="ECO:0000313" key="4">
    <source>
        <dbReference type="Proteomes" id="UP000296733"/>
    </source>
</evidence>
<dbReference type="AlphaFoldDB" id="A0A1H5TNA5"/>
<reference evidence="1 4" key="2">
    <citation type="journal article" date="2019" name="Nat. Commun.">
        <title>A new type of DNA phosphorothioation-based antiviral system in archaea.</title>
        <authorList>
            <person name="Xiong L."/>
            <person name="Liu S."/>
            <person name="Chen S."/>
            <person name="Xiao Y."/>
            <person name="Zhu B."/>
            <person name="Gao Y."/>
            <person name="Zhang Y."/>
            <person name="Chen B."/>
            <person name="Luo J."/>
            <person name="Deng Z."/>
            <person name="Chen X."/>
            <person name="Wang L."/>
            <person name="Chen S."/>
        </authorList>
    </citation>
    <scope>NUCLEOTIDE SEQUENCE [LARGE SCALE GENOMIC DNA]</scope>
    <source>
        <strain evidence="1 4">CGMCC 1.10331</strain>
    </source>
</reference>
<dbReference type="KEGG" id="hlm:DV707_06080"/>
<keyword evidence="3" id="KW-1185">Reference proteome</keyword>
<evidence type="ECO:0000313" key="3">
    <source>
        <dbReference type="Proteomes" id="UP000236740"/>
    </source>
</evidence>
<evidence type="ECO:0000313" key="1">
    <source>
        <dbReference type="EMBL" id="QCC47271.1"/>
    </source>
</evidence>
<protein>
    <recommendedName>
        <fullName evidence="5">Halobacterial output domain-containing protein</fullName>
    </recommendedName>
</protein>
<gene>
    <name evidence="1" type="ORF">DV707_06080</name>
    <name evidence="2" type="ORF">SAMN04488133_0332</name>
</gene>
<dbReference type="Proteomes" id="UP000236740">
    <property type="component" value="Unassembled WGS sequence"/>
</dbReference>
<evidence type="ECO:0008006" key="5">
    <source>
        <dbReference type="Google" id="ProtNLM"/>
    </source>
</evidence>
<name>A0A1H5TNA5_9EURY</name>
<organism evidence="2 3">
    <name type="scientific">Halobellus limi</name>
    <dbReference type="NCBI Taxonomy" id="699433"/>
    <lineage>
        <taxon>Archaea</taxon>
        <taxon>Methanobacteriati</taxon>
        <taxon>Methanobacteriota</taxon>
        <taxon>Stenosarchaea group</taxon>
        <taxon>Halobacteria</taxon>
        <taxon>Halobacteriales</taxon>
        <taxon>Haloferacaceae</taxon>
        <taxon>Halobellus</taxon>
    </lineage>
</organism>
<dbReference type="EMBL" id="CP031311">
    <property type="protein sequence ID" value="QCC47271.1"/>
    <property type="molecule type" value="Genomic_DNA"/>
</dbReference>
<sequence>MSSEPSDSIEFSEESELVIYERQDDTSFEDDLLTAFEVAGADLEDQGVPMMEFVDPFALAQLNWDNPQLEVRTTVWGYPLRITPEAITIYSRE</sequence>
<dbReference type="EMBL" id="FNVN01000001">
    <property type="protein sequence ID" value="SEF64246.1"/>
    <property type="molecule type" value="Genomic_DNA"/>
</dbReference>
<dbReference type="Proteomes" id="UP000296733">
    <property type="component" value="Chromosome"/>
</dbReference>
<reference evidence="2 3" key="1">
    <citation type="submission" date="2016-10" db="EMBL/GenBank/DDBJ databases">
        <authorList>
            <person name="de Groot N.N."/>
        </authorList>
    </citation>
    <scope>NUCLEOTIDE SEQUENCE [LARGE SCALE GENOMIC DNA]</scope>
    <source>
        <strain evidence="2 3">CGMCC 1.10331</strain>
    </source>
</reference>
<proteinExistence type="predicted"/>
<evidence type="ECO:0000313" key="2">
    <source>
        <dbReference type="EMBL" id="SEF64246.1"/>
    </source>
</evidence>